<protein>
    <recommendedName>
        <fullName evidence="2">DUF6533 domain-containing protein</fullName>
    </recommendedName>
</protein>
<feature type="domain" description="DUF6533" evidence="2">
    <location>
        <begin position="22"/>
        <end position="66"/>
    </location>
</feature>
<dbReference type="OrthoDB" id="2692685at2759"/>
<evidence type="ECO:0000313" key="4">
    <source>
        <dbReference type="Proteomes" id="UP000092154"/>
    </source>
</evidence>
<keyword evidence="1" id="KW-0812">Transmembrane</keyword>
<evidence type="ECO:0000256" key="1">
    <source>
        <dbReference type="SAM" id="Phobius"/>
    </source>
</evidence>
<gene>
    <name evidence="3" type="ORF">K503DRAFT_54826</name>
</gene>
<proteinExistence type="predicted"/>
<dbReference type="Proteomes" id="UP000092154">
    <property type="component" value="Unassembled WGS sequence"/>
</dbReference>
<organism evidence="3 4">
    <name type="scientific">Rhizopogon vinicolor AM-OR11-026</name>
    <dbReference type="NCBI Taxonomy" id="1314800"/>
    <lineage>
        <taxon>Eukaryota</taxon>
        <taxon>Fungi</taxon>
        <taxon>Dikarya</taxon>
        <taxon>Basidiomycota</taxon>
        <taxon>Agaricomycotina</taxon>
        <taxon>Agaricomycetes</taxon>
        <taxon>Agaricomycetidae</taxon>
        <taxon>Boletales</taxon>
        <taxon>Suillineae</taxon>
        <taxon>Rhizopogonaceae</taxon>
        <taxon>Rhizopogon</taxon>
    </lineage>
</organism>
<evidence type="ECO:0000313" key="3">
    <source>
        <dbReference type="EMBL" id="OAX31732.1"/>
    </source>
</evidence>
<reference evidence="3 4" key="1">
    <citation type="submission" date="2016-06" db="EMBL/GenBank/DDBJ databases">
        <title>Comparative genomics of the ectomycorrhizal sister species Rhizopogon vinicolor and Rhizopogon vesiculosus (Basidiomycota: Boletales) reveals a divergence of the mating type B locus.</title>
        <authorList>
            <consortium name="DOE Joint Genome Institute"/>
            <person name="Mujic A.B."/>
            <person name="Kuo A."/>
            <person name="Tritt A."/>
            <person name="Lipzen A."/>
            <person name="Chen C."/>
            <person name="Johnson J."/>
            <person name="Sharma A."/>
            <person name="Barry K."/>
            <person name="Grigoriev I.V."/>
            <person name="Spatafora J.W."/>
        </authorList>
    </citation>
    <scope>NUCLEOTIDE SEQUENCE [LARGE SCALE GENOMIC DNA]</scope>
    <source>
        <strain evidence="3 4">AM-OR11-026</strain>
    </source>
</reference>
<feature type="transmembrane region" description="Helical" evidence="1">
    <location>
        <begin position="51"/>
        <end position="76"/>
    </location>
</feature>
<dbReference type="InParanoid" id="A0A1B7MGK1"/>
<keyword evidence="1" id="KW-1133">Transmembrane helix</keyword>
<dbReference type="AlphaFoldDB" id="A0A1B7MGK1"/>
<keyword evidence="4" id="KW-1185">Reference proteome</keyword>
<sequence length="86" mass="10193">MPFVSDDPTWWPTISLYREFSYFQAASLIVVVYDWVLTFGQEFELIWRQRWSIMSVLYLSIRYLAIPYIILSMLAYPPSISVTDKG</sequence>
<dbReference type="InterPro" id="IPR045340">
    <property type="entry name" value="DUF6533"/>
</dbReference>
<accession>A0A1B7MGK1</accession>
<feature type="transmembrane region" description="Helical" evidence="1">
    <location>
        <begin position="20"/>
        <end position="39"/>
    </location>
</feature>
<dbReference type="EMBL" id="KV449267">
    <property type="protein sequence ID" value="OAX31732.1"/>
    <property type="molecule type" value="Genomic_DNA"/>
</dbReference>
<evidence type="ECO:0000259" key="2">
    <source>
        <dbReference type="Pfam" id="PF20151"/>
    </source>
</evidence>
<dbReference type="Pfam" id="PF20151">
    <property type="entry name" value="DUF6533"/>
    <property type="match status" value="1"/>
</dbReference>
<keyword evidence="1" id="KW-0472">Membrane</keyword>
<name>A0A1B7MGK1_9AGAM</name>